<feature type="domain" description="Rhodanese" evidence="1">
    <location>
        <begin position="13"/>
        <end position="100"/>
    </location>
</feature>
<sequence>MREIDIDQLAAALDEGATLVDVGESTEYAEAHVPGAVNIPMGRLTSRLDELDRTSPVHVICASGNRSAAMTEVLLAQGCEAVDVVGGPSAWPRSGRPVVRGAAVGTGAGGTR</sequence>
<comment type="caution">
    <text evidence="2">The sequence shown here is derived from an EMBL/GenBank/DDBJ whole genome shotgun (WGS) entry which is preliminary data.</text>
</comment>
<organism evidence="2 3">
    <name type="scientific">Streptomyces rhizosphaericus</name>
    <dbReference type="NCBI Taxonomy" id="114699"/>
    <lineage>
        <taxon>Bacteria</taxon>
        <taxon>Bacillati</taxon>
        <taxon>Actinomycetota</taxon>
        <taxon>Actinomycetes</taxon>
        <taxon>Kitasatosporales</taxon>
        <taxon>Streptomycetaceae</taxon>
        <taxon>Streptomyces</taxon>
        <taxon>Streptomyces violaceusniger group</taxon>
    </lineage>
</organism>
<accession>A0ABN1THP1</accession>
<protein>
    <submittedName>
        <fullName evidence="2">Rhodanese-like domain-containing protein</fullName>
    </submittedName>
</protein>
<dbReference type="InterPro" id="IPR050229">
    <property type="entry name" value="GlpE_sulfurtransferase"/>
</dbReference>
<dbReference type="PROSITE" id="PS50206">
    <property type="entry name" value="RHODANESE_3"/>
    <property type="match status" value="1"/>
</dbReference>
<gene>
    <name evidence="2" type="ORF">GCM10009576_099930</name>
</gene>
<dbReference type="EMBL" id="BAAAIE010000867">
    <property type="protein sequence ID" value="GAA1082942.1"/>
    <property type="molecule type" value="Genomic_DNA"/>
</dbReference>
<dbReference type="Pfam" id="PF00581">
    <property type="entry name" value="Rhodanese"/>
    <property type="match status" value="1"/>
</dbReference>
<dbReference type="PROSITE" id="PS00380">
    <property type="entry name" value="RHODANESE_1"/>
    <property type="match status" value="1"/>
</dbReference>
<dbReference type="CDD" id="cd00158">
    <property type="entry name" value="RHOD"/>
    <property type="match status" value="1"/>
</dbReference>
<dbReference type="InterPro" id="IPR036873">
    <property type="entry name" value="Rhodanese-like_dom_sf"/>
</dbReference>
<evidence type="ECO:0000259" key="1">
    <source>
        <dbReference type="PROSITE" id="PS50206"/>
    </source>
</evidence>
<dbReference type="InterPro" id="IPR001763">
    <property type="entry name" value="Rhodanese-like_dom"/>
</dbReference>
<keyword evidence="3" id="KW-1185">Reference proteome</keyword>
<evidence type="ECO:0000313" key="2">
    <source>
        <dbReference type="EMBL" id="GAA1082942.1"/>
    </source>
</evidence>
<reference evidence="2 3" key="1">
    <citation type="journal article" date="2019" name="Int. J. Syst. Evol. Microbiol.">
        <title>The Global Catalogue of Microorganisms (GCM) 10K type strain sequencing project: providing services to taxonomists for standard genome sequencing and annotation.</title>
        <authorList>
            <consortium name="The Broad Institute Genomics Platform"/>
            <consortium name="The Broad Institute Genome Sequencing Center for Infectious Disease"/>
            <person name="Wu L."/>
            <person name="Ma J."/>
        </authorList>
    </citation>
    <scope>NUCLEOTIDE SEQUENCE [LARGE SCALE GENOMIC DNA]</scope>
    <source>
        <strain evidence="2 3">JCM 11445</strain>
    </source>
</reference>
<dbReference type="InterPro" id="IPR001307">
    <property type="entry name" value="Thiosulphate_STrfase_CS"/>
</dbReference>
<dbReference type="Proteomes" id="UP001500033">
    <property type="component" value="Unassembled WGS sequence"/>
</dbReference>
<proteinExistence type="predicted"/>
<dbReference type="SMART" id="SM00450">
    <property type="entry name" value="RHOD"/>
    <property type="match status" value="1"/>
</dbReference>
<dbReference type="Gene3D" id="3.40.250.10">
    <property type="entry name" value="Rhodanese-like domain"/>
    <property type="match status" value="1"/>
</dbReference>
<dbReference type="PANTHER" id="PTHR43031:SF17">
    <property type="entry name" value="SULFURTRANSFERASE YTWF-RELATED"/>
    <property type="match status" value="1"/>
</dbReference>
<evidence type="ECO:0000313" key="3">
    <source>
        <dbReference type="Proteomes" id="UP001500033"/>
    </source>
</evidence>
<dbReference type="PANTHER" id="PTHR43031">
    <property type="entry name" value="FAD-DEPENDENT OXIDOREDUCTASE"/>
    <property type="match status" value="1"/>
</dbReference>
<dbReference type="SUPFAM" id="SSF52821">
    <property type="entry name" value="Rhodanese/Cell cycle control phosphatase"/>
    <property type="match status" value="1"/>
</dbReference>
<name>A0ABN1THP1_9ACTN</name>